<dbReference type="OrthoDB" id="10053386at2759"/>
<keyword evidence="1" id="KW-0547">Nucleotide-binding</keyword>
<organism evidence="1 2">
    <name type="scientific">Trichonephila inaurata madagascariensis</name>
    <dbReference type="NCBI Taxonomy" id="2747483"/>
    <lineage>
        <taxon>Eukaryota</taxon>
        <taxon>Metazoa</taxon>
        <taxon>Ecdysozoa</taxon>
        <taxon>Arthropoda</taxon>
        <taxon>Chelicerata</taxon>
        <taxon>Arachnida</taxon>
        <taxon>Araneae</taxon>
        <taxon>Araneomorphae</taxon>
        <taxon>Entelegynae</taxon>
        <taxon>Araneoidea</taxon>
        <taxon>Nephilidae</taxon>
        <taxon>Trichonephila</taxon>
        <taxon>Trichonephila inaurata</taxon>
    </lineage>
</organism>
<keyword evidence="1" id="KW-0347">Helicase</keyword>
<comment type="caution">
    <text evidence="1">The sequence shown here is derived from an EMBL/GenBank/DDBJ whole genome shotgun (WGS) entry which is preliminary data.</text>
</comment>
<keyword evidence="1" id="KW-0378">Hydrolase</keyword>
<proteinExistence type="predicted"/>
<protein>
    <submittedName>
        <fullName evidence="1">ATP-dependent DNA helicase</fullName>
    </submittedName>
</protein>
<name>A0A8X6X614_9ARAC</name>
<keyword evidence="2" id="KW-1185">Reference proteome</keyword>
<keyword evidence="1" id="KW-0067">ATP-binding</keyword>
<dbReference type="GO" id="GO:0004386">
    <property type="term" value="F:helicase activity"/>
    <property type="evidence" value="ECO:0007669"/>
    <property type="project" value="UniProtKB-KW"/>
</dbReference>
<dbReference type="EMBL" id="BMAV01006051">
    <property type="protein sequence ID" value="GFY47677.1"/>
    <property type="molecule type" value="Genomic_DNA"/>
</dbReference>
<sequence>MHEKSHAIIRLPNMQLVYFFDDEERQTLQRAAQMNTMRTASFELNRMDPDANRYLYDDIPKHFVWKNNTCERHVRLGDRIVSR</sequence>
<dbReference type="Proteomes" id="UP000886998">
    <property type="component" value="Unassembled WGS sequence"/>
</dbReference>
<evidence type="ECO:0000313" key="1">
    <source>
        <dbReference type="EMBL" id="GFY47677.1"/>
    </source>
</evidence>
<dbReference type="AlphaFoldDB" id="A0A8X6X614"/>
<reference evidence="1" key="1">
    <citation type="submission" date="2020-08" db="EMBL/GenBank/DDBJ databases">
        <title>Multicomponent nature underlies the extraordinary mechanical properties of spider dragline silk.</title>
        <authorList>
            <person name="Kono N."/>
            <person name="Nakamura H."/>
            <person name="Mori M."/>
            <person name="Yoshida Y."/>
            <person name="Ohtoshi R."/>
            <person name="Malay A.D."/>
            <person name="Moran D.A.P."/>
            <person name="Tomita M."/>
            <person name="Numata K."/>
            <person name="Arakawa K."/>
        </authorList>
    </citation>
    <scope>NUCLEOTIDE SEQUENCE</scope>
</reference>
<evidence type="ECO:0000313" key="2">
    <source>
        <dbReference type="Proteomes" id="UP000886998"/>
    </source>
</evidence>
<gene>
    <name evidence="1" type="primary">AVEN_145847_1</name>
    <name evidence="1" type="ORF">TNIN_491801</name>
</gene>
<accession>A0A8X6X614</accession>